<accession>A0ABN7XMK7</accession>
<organism evidence="1 2">
    <name type="scientific">Gigaspora margarita</name>
    <dbReference type="NCBI Taxonomy" id="4874"/>
    <lineage>
        <taxon>Eukaryota</taxon>
        <taxon>Fungi</taxon>
        <taxon>Fungi incertae sedis</taxon>
        <taxon>Mucoromycota</taxon>
        <taxon>Glomeromycotina</taxon>
        <taxon>Glomeromycetes</taxon>
        <taxon>Diversisporales</taxon>
        <taxon>Gigasporaceae</taxon>
        <taxon>Gigaspora</taxon>
    </lineage>
</organism>
<protein>
    <submittedName>
        <fullName evidence="1">34199_t:CDS:1</fullName>
    </submittedName>
</protein>
<feature type="non-terminal residue" evidence="1">
    <location>
        <position position="1"/>
    </location>
</feature>
<comment type="caution">
    <text evidence="1">The sequence shown here is derived from an EMBL/GenBank/DDBJ whole genome shotgun (WGS) entry which is preliminary data.</text>
</comment>
<evidence type="ECO:0000313" key="1">
    <source>
        <dbReference type="EMBL" id="CAG8856477.1"/>
    </source>
</evidence>
<feature type="non-terminal residue" evidence="1">
    <location>
        <position position="41"/>
    </location>
</feature>
<gene>
    <name evidence="1" type="ORF">GMARGA_LOCUS45298</name>
</gene>
<name>A0ABN7XMK7_GIGMA</name>
<keyword evidence="2" id="KW-1185">Reference proteome</keyword>
<evidence type="ECO:0000313" key="2">
    <source>
        <dbReference type="Proteomes" id="UP000789901"/>
    </source>
</evidence>
<sequence>IIVHFFNNDNEEELDRLIDDHIINEEMNLSEFNEINFELEK</sequence>
<dbReference type="EMBL" id="CAJVQB010160522">
    <property type="protein sequence ID" value="CAG8856477.1"/>
    <property type="molecule type" value="Genomic_DNA"/>
</dbReference>
<reference evidence="1 2" key="1">
    <citation type="submission" date="2021-06" db="EMBL/GenBank/DDBJ databases">
        <authorList>
            <person name="Kallberg Y."/>
            <person name="Tangrot J."/>
            <person name="Rosling A."/>
        </authorList>
    </citation>
    <scope>NUCLEOTIDE SEQUENCE [LARGE SCALE GENOMIC DNA]</scope>
    <source>
        <strain evidence="1 2">120-4 pot B 10/14</strain>
    </source>
</reference>
<proteinExistence type="predicted"/>
<dbReference type="Proteomes" id="UP000789901">
    <property type="component" value="Unassembled WGS sequence"/>
</dbReference>